<dbReference type="AlphaFoldDB" id="A0A2X2CIY4"/>
<reference evidence="1 3" key="1">
    <citation type="submission" date="2018-06" db="EMBL/GenBank/DDBJ databases">
        <authorList>
            <consortium name="Pathogen Informatics"/>
            <person name="Doyle S."/>
        </authorList>
    </citation>
    <scope>NUCLEOTIDE SEQUENCE [LARGE SCALE GENOMIC DNA]</scope>
    <source>
        <strain evidence="1 3">NCTC11842</strain>
    </source>
</reference>
<protein>
    <recommendedName>
        <fullName evidence="4">ATP-binding protein</fullName>
    </recommendedName>
</protein>
<evidence type="ECO:0000313" key="1">
    <source>
        <dbReference type="EMBL" id="SPZ00125.1"/>
    </source>
</evidence>
<dbReference type="EMBL" id="UAUF01000002">
    <property type="protein sequence ID" value="SPZ00125.1"/>
    <property type="molecule type" value="Genomic_DNA"/>
</dbReference>
<gene>
    <name evidence="1" type="ORF">NCTC11842_00270</name>
    <name evidence="2" type="ORF">NCTC11842_00481</name>
</gene>
<dbReference type="Proteomes" id="UP000250443">
    <property type="component" value="Unassembled WGS sequence"/>
</dbReference>
<sequence length="155" mass="17128">MTNLNKLDPHFRGKKPACFLLTGPTAYGKSTLLALLADPKVALLVDPLGSKNRTWSEPEHIGVRLIAFDHVAYLPNAAEQVEAAARWCARHNATLLLCEQTRSVIEERGIMLPDNVVELHLCGTVGQADIEFRQGTHAQRLTPLQARPRIEALFA</sequence>
<name>A0A2X2CIY4_PSELU</name>
<organism evidence="1 3">
    <name type="scientific">Pseudomonas luteola</name>
    <dbReference type="NCBI Taxonomy" id="47886"/>
    <lineage>
        <taxon>Bacteria</taxon>
        <taxon>Pseudomonadati</taxon>
        <taxon>Pseudomonadota</taxon>
        <taxon>Gammaproteobacteria</taxon>
        <taxon>Pseudomonadales</taxon>
        <taxon>Pseudomonadaceae</taxon>
        <taxon>Pseudomonas</taxon>
    </lineage>
</organism>
<evidence type="ECO:0000313" key="2">
    <source>
        <dbReference type="EMBL" id="SPZ00332.1"/>
    </source>
</evidence>
<accession>A0A2X2CIY4</accession>
<dbReference type="EMBL" id="UAUF01000002">
    <property type="protein sequence ID" value="SPZ00332.1"/>
    <property type="molecule type" value="Genomic_DNA"/>
</dbReference>
<evidence type="ECO:0000313" key="3">
    <source>
        <dbReference type="Proteomes" id="UP000250443"/>
    </source>
</evidence>
<evidence type="ECO:0008006" key="4">
    <source>
        <dbReference type="Google" id="ProtNLM"/>
    </source>
</evidence>
<proteinExistence type="predicted"/>
<dbReference type="RefSeq" id="WP_019367251.1">
    <property type="nucleotide sequence ID" value="NZ_CP044084.1"/>
</dbReference>